<name>A0A629UNH0_SALMO</name>
<feature type="transmembrane region" description="Helical" evidence="1">
    <location>
        <begin position="49"/>
        <end position="70"/>
    </location>
</feature>
<accession>A0A629UNH0</accession>
<reference evidence="2" key="1">
    <citation type="submission" date="2018-07" db="EMBL/GenBank/DDBJ databases">
        <authorList>
            <consortium name="NARMS: The National Antimicrobial Resistance Monitoring System"/>
        </authorList>
    </citation>
    <scope>NUCLEOTIDE SEQUENCE</scope>
    <source>
        <strain evidence="2">FSIS1700054</strain>
    </source>
</reference>
<evidence type="ECO:0000313" key="2">
    <source>
        <dbReference type="EMBL" id="EDG0899579.1"/>
    </source>
</evidence>
<comment type="caution">
    <text evidence="2">The sequence shown here is derived from an EMBL/GenBank/DDBJ whole genome shotgun (WGS) entry which is preliminary data.</text>
</comment>
<protein>
    <recommendedName>
        <fullName evidence="3">Glycosyltransferase family 1 protein</fullName>
    </recommendedName>
</protein>
<dbReference type="EMBL" id="AAMCZA010000063">
    <property type="protein sequence ID" value="EDG0899579.1"/>
    <property type="molecule type" value="Genomic_DNA"/>
</dbReference>
<keyword evidence="1" id="KW-1133">Transmembrane helix</keyword>
<dbReference type="AlphaFoldDB" id="A0A629UNH0"/>
<keyword evidence="1" id="KW-0812">Transmembrane</keyword>
<evidence type="ECO:0000256" key="1">
    <source>
        <dbReference type="SAM" id="Phobius"/>
    </source>
</evidence>
<sequence>MIVINNYFSGVLKRGIPIYTEELVLQMKKDSMQVCELTCPKVLYPLPAFIHNFLFIFYEQILTPLIGLILKSKFNIYPYNSTSIIDAYLGKSVVIIHDLISLR</sequence>
<keyword evidence="1" id="KW-0472">Membrane</keyword>
<organism evidence="2">
    <name type="scientific">Salmonella montevideo</name>
    <dbReference type="NCBI Taxonomy" id="115981"/>
    <lineage>
        <taxon>Bacteria</taxon>
        <taxon>Pseudomonadati</taxon>
        <taxon>Pseudomonadota</taxon>
        <taxon>Gammaproteobacteria</taxon>
        <taxon>Enterobacterales</taxon>
        <taxon>Enterobacteriaceae</taxon>
        <taxon>Salmonella</taxon>
    </lineage>
</organism>
<proteinExistence type="predicted"/>
<gene>
    <name evidence="2" type="ORF">B6C67_21970</name>
</gene>
<evidence type="ECO:0008006" key="3">
    <source>
        <dbReference type="Google" id="ProtNLM"/>
    </source>
</evidence>
<feature type="non-terminal residue" evidence="2">
    <location>
        <position position="103"/>
    </location>
</feature>